<dbReference type="EC" id="2.5.1.17" evidence="1"/>
<dbReference type="CDD" id="cd00561">
    <property type="entry name" value="CobA_ACA"/>
    <property type="match status" value="1"/>
</dbReference>
<dbReference type="RefSeq" id="WP_328597662.1">
    <property type="nucleotide sequence ID" value="NZ_JBQHVT010000005.1"/>
</dbReference>
<dbReference type="NCBIfam" id="NF004637">
    <property type="entry name" value="PRK05986.1"/>
    <property type="match status" value="1"/>
</dbReference>
<reference evidence="1 2" key="1">
    <citation type="submission" date="2019-08" db="EMBL/GenBank/DDBJ databases">
        <title>In-depth cultivation of the pig gut microbiome towards novel bacterial diversity and tailored functional studies.</title>
        <authorList>
            <person name="Wylensek D."/>
            <person name="Hitch T.C.A."/>
            <person name="Clavel T."/>
        </authorList>
    </citation>
    <scope>NUCLEOTIDE SEQUENCE [LARGE SCALE GENOMIC DNA]</scope>
    <source>
        <strain evidence="2">WCA-380-WT-3B3</strain>
    </source>
</reference>
<proteinExistence type="predicted"/>
<sequence>MKKHGLVLVHTGDGKGKTTAALGLAMRAWGDGLRVLILQFIKGGQTYGELNTIQTLAEVDGRICVEQCGLGFTQRGTRTEPEHQEAAARAVGKAREAIQSGAWDLIILDEINYAVKFGLIEESEVLGLLDLRPSELHLVLTGRDARPAVLERADLVTEMKMVKHPYQKGIQAQKGIEF</sequence>
<dbReference type="GO" id="GO:0005524">
    <property type="term" value="F:ATP binding"/>
    <property type="evidence" value="ECO:0007669"/>
    <property type="project" value="InterPro"/>
</dbReference>
<keyword evidence="2" id="KW-1185">Reference proteome</keyword>
<dbReference type="Proteomes" id="UP000430222">
    <property type="component" value="Unassembled WGS sequence"/>
</dbReference>
<dbReference type="EMBL" id="VUNL01000006">
    <property type="protein sequence ID" value="MSV24815.1"/>
    <property type="molecule type" value="Genomic_DNA"/>
</dbReference>
<dbReference type="GO" id="GO:0008817">
    <property type="term" value="F:corrinoid adenosyltransferase activity"/>
    <property type="evidence" value="ECO:0007669"/>
    <property type="project" value="UniProtKB-EC"/>
</dbReference>
<evidence type="ECO:0000313" key="1">
    <source>
        <dbReference type="EMBL" id="MSV24815.1"/>
    </source>
</evidence>
<dbReference type="NCBIfam" id="TIGR00708">
    <property type="entry name" value="cobA"/>
    <property type="match status" value="1"/>
</dbReference>
<dbReference type="PANTHER" id="PTHR46638:SF1">
    <property type="entry name" value="CORRINOID ADENOSYLTRANSFERASE"/>
    <property type="match status" value="1"/>
</dbReference>
<dbReference type="Gene3D" id="3.40.50.300">
    <property type="entry name" value="P-loop containing nucleotide triphosphate hydrolases"/>
    <property type="match status" value="1"/>
</dbReference>
<dbReference type="GO" id="GO:0009236">
    <property type="term" value="P:cobalamin biosynthetic process"/>
    <property type="evidence" value="ECO:0007669"/>
    <property type="project" value="InterPro"/>
</dbReference>
<gene>
    <name evidence="1" type="primary">cobO</name>
    <name evidence="1" type="ORF">FYJ78_06385</name>
</gene>
<comment type="caution">
    <text evidence="1">The sequence shown here is derived from an EMBL/GenBank/DDBJ whole genome shotgun (WGS) entry which is preliminary data.</text>
</comment>
<accession>A0A6I2UWR0</accession>
<dbReference type="SUPFAM" id="SSF52540">
    <property type="entry name" value="P-loop containing nucleoside triphosphate hydrolases"/>
    <property type="match status" value="1"/>
</dbReference>
<protein>
    <submittedName>
        <fullName evidence="1">Cob(I)yrinic acid a,c-diamide adenosyltransferase</fullName>
        <ecNumber evidence="1">2.5.1.17</ecNumber>
    </submittedName>
</protein>
<dbReference type="AlphaFoldDB" id="A0A6I2UWR0"/>
<evidence type="ECO:0000313" key="2">
    <source>
        <dbReference type="Proteomes" id="UP000430222"/>
    </source>
</evidence>
<keyword evidence="1" id="KW-0808">Transferase</keyword>
<dbReference type="InterPro" id="IPR027417">
    <property type="entry name" value="P-loop_NTPase"/>
</dbReference>
<name>A0A6I2UWR0_9FIRM</name>
<dbReference type="Pfam" id="PF02572">
    <property type="entry name" value="CobA_CobO_BtuR"/>
    <property type="match status" value="1"/>
</dbReference>
<dbReference type="PANTHER" id="PTHR46638">
    <property type="entry name" value="CORRINOID ADENOSYLTRANSFERASE"/>
    <property type="match status" value="1"/>
</dbReference>
<dbReference type="PIRSF" id="PIRSF015617">
    <property type="entry name" value="Adensltrnsf_CobA"/>
    <property type="match status" value="1"/>
</dbReference>
<organism evidence="1 2">
    <name type="scientific">Selenomonas montiformis</name>
    <dbReference type="NCBI Taxonomy" id="2652285"/>
    <lineage>
        <taxon>Bacteria</taxon>
        <taxon>Bacillati</taxon>
        <taxon>Bacillota</taxon>
        <taxon>Negativicutes</taxon>
        <taxon>Selenomonadales</taxon>
        <taxon>Selenomonadaceae</taxon>
        <taxon>Selenomonas</taxon>
    </lineage>
</organism>
<dbReference type="InterPro" id="IPR003724">
    <property type="entry name" value="CblAdoTrfase_CobA"/>
</dbReference>